<evidence type="ECO:0000256" key="1">
    <source>
        <dbReference type="ARBA" id="ARBA00007317"/>
    </source>
</evidence>
<dbReference type="Pfam" id="PF02817">
    <property type="entry name" value="E3_binding"/>
    <property type="match status" value="1"/>
</dbReference>
<protein>
    <submittedName>
        <fullName evidence="6">Dihydrolipoamide acetyltransferase component of pyruvate dehydrogenase complex</fullName>
        <ecNumber evidence="6">2.3.1.12</ecNumber>
    </submittedName>
</protein>
<dbReference type="InterPro" id="IPR003016">
    <property type="entry name" value="2-oxoA_DH_lipoyl-BS"/>
</dbReference>
<reference evidence="6" key="1">
    <citation type="submission" date="2018-06" db="EMBL/GenBank/DDBJ databases">
        <authorList>
            <person name="Zhirakovskaya E."/>
        </authorList>
    </citation>
    <scope>NUCLEOTIDE SEQUENCE</scope>
</reference>
<keyword evidence="2" id="KW-0450">Lipoyl</keyword>
<dbReference type="PANTHER" id="PTHR23151:SF90">
    <property type="entry name" value="DIHYDROLIPOYLLYSINE-RESIDUE ACETYLTRANSFERASE COMPONENT OF PYRUVATE DEHYDROGENASE COMPLEX, MITOCHONDRIAL-RELATED"/>
    <property type="match status" value="1"/>
</dbReference>
<keyword evidence="6" id="KW-0670">Pyruvate</keyword>
<dbReference type="EC" id="2.3.1.12" evidence="6"/>
<dbReference type="PANTHER" id="PTHR23151">
    <property type="entry name" value="DIHYDROLIPOAMIDE ACETYL/SUCCINYL-TRANSFERASE-RELATED"/>
    <property type="match status" value="1"/>
</dbReference>
<dbReference type="SUPFAM" id="SSF52777">
    <property type="entry name" value="CoA-dependent acyltransferases"/>
    <property type="match status" value="1"/>
</dbReference>
<dbReference type="InterPro" id="IPR036625">
    <property type="entry name" value="E3-bd_dom_sf"/>
</dbReference>
<dbReference type="PROSITE" id="PS00189">
    <property type="entry name" value="LIPOYL"/>
    <property type="match status" value="1"/>
</dbReference>
<dbReference type="InterPro" id="IPR045257">
    <property type="entry name" value="E2/Pdx1"/>
</dbReference>
<evidence type="ECO:0000256" key="3">
    <source>
        <dbReference type="SAM" id="MobiDB-lite"/>
    </source>
</evidence>
<feature type="domain" description="Lipoyl-binding" evidence="4">
    <location>
        <begin position="2"/>
        <end position="77"/>
    </location>
</feature>
<dbReference type="InterPro" id="IPR004167">
    <property type="entry name" value="PSBD"/>
</dbReference>
<dbReference type="Pfam" id="PF00198">
    <property type="entry name" value="2-oxoacid_dh"/>
    <property type="match status" value="1"/>
</dbReference>
<dbReference type="Gene3D" id="4.10.320.10">
    <property type="entry name" value="E3-binding domain"/>
    <property type="match status" value="1"/>
</dbReference>
<dbReference type="SUPFAM" id="SSF51230">
    <property type="entry name" value="Single hybrid motif"/>
    <property type="match status" value="1"/>
</dbReference>
<feature type="domain" description="Peripheral subunit-binding (PSBD)" evidence="5">
    <location>
        <begin position="143"/>
        <end position="180"/>
    </location>
</feature>
<keyword evidence="6" id="KW-0808">Transferase</keyword>
<dbReference type="Gene3D" id="3.30.559.10">
    <property type="entry name" value="Chloramphenicol acetyltransferase-like domain"/>
    <property type="match status" value="1"/>
</dbReference>
<dbReference type="InterPro" id="IPR023213">
    <property type="entry name" value="CAT-like_dom_sf"/>
</dbReference>
<dbReference type="GO" id="GO:0045254">
    <property type="term" value="C:pyruvate dehydrogenase complex"/>
    <property type="evidence" value="ECO:0007669"/>
    <property type="project" value="InterPro"/>
</dbReference>
<dbReference type="Gene3D" id="2.40.50.100">
    <property type="match status" value="1"/>
</dbReference>
<gene>
    <name evidence="6" type="ORF">MNBD_CHLOROFLEXI01-4989</name>
</gene>
<dbReference type="SUPFAM" id="SSF47005">
    <property type="entry name" value="Peripheral subunit-binding domain of 2-oxo acid dehydrogenase complex"/>
    <property type="match status" value="1"/>
</dbReference>
<feature type="compositionally biased region" description="Low complexity" evidence="3">
    <location>
        <begin position="115"/>
        <end position="130"/>
    </location>
</feature>
<sequence>MAEFIKMPTLGFDMEEGTMGTWLKQVGDSVSKGDLLAEIESDKVTQELAARAEGVLLAQLASTGDLIPVGENLGIIGAAGEDIEAMVAQSGGDGDESAPAAVPEVETPVLSRAEAAVPQPTEPTQTAPATNGAQLSEFPGGVKATPVARRLAAEHGVDLARIAGSGPGGRVRKADVEAAIANPPAVQTVHVETAVSTTQTSTEKPLTRMRKAIARRMAESKVTVPHFYITSDIDMAKALELRKQINAALPPEQKVSVNDLVVKAVGLTLRDFPNINASFAGDKIILHEQINVGTAVAVEGGLLTVVQKGTDGASISKIAQDHKEMIGRAREGKVQAADVDGATFTVSNLGAFDVDHFIAIINPPNAAILAVGSAAKVPVVVNGELTIGTRMKATISADHRITDGVEAAQFMQTLKAILQEPLRLLL</sequence>
<dbReference type="Pfam" id="PF00364">
    <property type="entry name" value="Biotin_lipoyl"/>
    <property type="match status" value="1"/>
</dbReference>
<dbReference type="GO" id="GO:0006086">
    <property type="term" value="P:pyruvate decarboxylation to acetyl-CoA"/>
    <property type="evidence" value="ECO:0007669"/>
    <property type="project" value="InterPro"/>
</dbReference>
<dbReference type="GO" id="GO:0004742">
    <property type="term" value="F:dihydrolipoyllysine-residue acetyltransferase activity"/>
    <property type="evidence" value="ECO:0007669"/>
    <property type="project" value="UniProtKB-EC"/>
</dbReference>
<proteinExistence type="inferred from homology"/>
<evidence type="ECO:0000256" key="2">
    <source>
        <dbReference type="ARBA" id="ARBA00022823"/>
    </source>
</evidence>
<organism evidence="6">
    <name type="scientific">hydrothermal vent metagenome</name>
    <dbReference type="NCBI Taxonomy" id="652676"/>
    <lineage>
        <taxon>unclassified sequences</taxon>
        <taxon>metagenomes</taxon>
        <taxon>ecological metagenomes</taxon>
    </lineage>
</organism>
<dbReference type="PROSITE" id="PS51826">
    <property type="entry name" value="PSBD"/>
    <property type="match status" value="1"/>
</dbReference>
<accession>A0A3B0UKJ1</accession>
<evidence type="ECO:0000259" key="4">
    <source>
        <dbReference type="PROSITE" id="PS50968"/>
    </source>
</evidence>
<comment type="similarity">
    <text evidence="1">Belongs to the 2-oxoacid dehydrogenase family.</text>
</comment>
<dbReference type="CDD" id="cd06849">
    <property type="entry name" value="lipoyl_domain"/>
    <property type="match status" value="1"/>
</dbReference>
<dbReference type="InterPro" id="IPR011053">
    <property type="entry name" value="Single_hybrid_motif"/>
</dbReference>
<dbReference type="InterPro" id="IPR001078">
    <property type="entry name" value="2-oxoacid_DH_actylTfrase"/>
</dbReference>
<dbReference type="PROSITE" id="PS50968">
    <property type="entry name" value="BIOTINYL_LIPOYL"/>
    <property type="match status" value="1"/>
</dbReference>
<dbReference type="InterPro" id="IPR000089">
    <property type="entry name" value="Biotin_lipoyl"/>
</dbReference>
<dbReference type="EMBL" id="UOEU01000186">
    <property type="protein sequence ID" value="VAW31238.1"/>
    <property type="molecule type" value="Genomic_DNA"/>
</dbReference>
<evidence type="ECO:0000259" key="5">
    <source>
        <dbReference type="PROSITE" id="PS51826"/>
    </source>
</evidence>
<feature type="region of interest" description="Disordered" evidence="3">
    <location>
        <begin position="111"/>
        <end position="139"/>
    </location>
</feature>
<name>A0A3B0UKJ1_9ZZZZ</name>
<evidence type="ECO:0000313" key="6">
    <source>
        <dbReference type="EMBL" id="VAW31238.1"/>
    </source>
</evidence>
<keyword evidence="6" id="KW-0012">Acyltransferase</keyword>
<dbReference type="AlphaFoldDB" id="A0A3B0UKJ1"/>